<proteinExistence type="predicted"/>
<protein>
    <submittedName>
        <fullName evidence="1">Uncharacterized protein</fullName>
    </submittedName>
</protein>
<comment type="caution">
    <text evidence="1">The sequence shown here is derived from an EMBL/GenBank/DDBJ whole genome shotgun (WGS) entry which is preliminary data.</text>
</comment>
<gene>
    <name evidence="1" type="ORF">BDM02DRAFT_3182158</name>
</gene>
<reference evidence="1" key="2">
    <citation type="journal article" date="2020" name="Nat. Commun.">
        <title>Large-scale genome sequencing of mycorrhizal fungi provides insights into the early evolution of symbiotic traits.</title>
        <authorList>
            <person name="Miyauchi S."/>
            <person name="Kiss E."/>
            <person name="Kuo A."/>
            <person name="Drula E."/>
            <person name="Kohler A."/>
            <person name="Sanchez-Garcia M."/>
            <person name="Morin E."/>
            <person name="Andreopoulos B."/>
            <person name="Barry K.W."/>
            <person name="Bonito G."/>
            <person name="Buee M."/>
            <person name="Carver A."/>
            <person name="Chen C."/>
            <person name="Cichocki N."/>
            <person name="Clum A."/>
            <person name="Culley D."/>
            <person name="Crous P.W."/>
            <person name="Fauchery L."/>
            <person name="Girlanda M."/>
            <person name="Hayes R.D."/>
            <person name="Keri Z."/>
            <person name="LaButti K."/>
            <person name="Lipzen A."/>
            <person name="Lombard V."/>
            <person name="Magnuson J."/>
            <person name="Maillard F."/>
            <person name="Murat C."/>
            <person name="Nolan M."/>
            <person name="Ohm R.A."/>
            <person name="Pangilinan J."/>
            <person name="Pereira M.F."/>
            <person name="Perotto S."/>
            <person name="Peter M."/>
            <person name="Pfister S."/>
            <person name="Riley R."/>
            <person name="Sitrit Y."/>
            <person name="Stielow J.B."/>
            <person name="Szollosi G."/>
            <person name="Zifcakova L."/>
            <person name="Stursova M."/>
            <person name="Spatafora J.W."/>
            <person name="Tedersoo L."/>
            <person name="Vaario L.M."/>
            <person name="Yamada A."/>
            <person name="Yan M."/>
            <person name="Wang P."/>
            <person name="Xu J."/>
            <person name="Bruns T."/>
            <person name="Baldrian P."/>
            <person name="Vilgalys R."/>
            <person name="Dunand C."/>
            <person name="Henrissat B."/>
            <person name="Grigoriev I.V."/>
            <person name="Hibbett D."/>
            <person name="Nagy L.G."/>
            <person name="Martin F.M."/>
        </authorList>
    </citation>
    <scope>NUCLEOTIDE SEQUENCE</scope>
    <source>
        <strain evidence="1">P2</strain>
    </source>
</reference>
<name>A0ACB6ZYH8_THEGA</name>
<evidence type="ECO:0000313" key="1">
    <source>
        <dbReference type="EMBL" id="KAF9654353.1"/>
    </source>
</evidence>
<evidence type="ECO:0000313" key="2">
    <source>
        <dbReference type="Proteomes" id="UP000886501"/>
    </source>
</evidence>
<keyword evidence="2" id="KW-1185">Reference proteome</keyword>
<organism evidence="1 2">
    <name type="scientific">Thelephora ganbajun</name>
    <name type="common">Ganba fungus</name>
    <dbReference type="NCBI Taxonomy" id="370292"/>
    <lineage>
        <taxon>Eukaryota</taxon>
        <taxon>Fungi</taxon>
        <taxon>Dikarya</taxon>
        <taxon>Basidiomycota</taxon>
        <taxon>Agaricomycotina</taxon>
        <taxon>Agaricomycetes</taxon>
        <taxon>Thelephorales</taxon>
        <taxon>Thelephoraceae</taxon>
        <taxon>Thelephora</taxon>
    </lineage>
</organism>
<sequence>MHVNTYVDPTPAYQMAMGEAIQNNNTGLVLKQRGSYEAAERKYLKALNIKLKHAGENAITTALSHNALGELYIAMNRLGEAEKHLELAVKIRNADGPTFDAATSRENLAIVYEMRGNLVAAKQMRKSTGKYACGNYDCPGQVFNKSELKHCGKCTAIYYCTLDCQSEDWKRHKKYCHKLE</sequence>
<dbReference type="EMBL" id="MU117961">
    <property type="protein sequence ID" value="KAF9654353.1"/>
    <property type="molecule type" value="Genomic_DNA"/>
</dbReference>
<dbReference type="Proteomes" id="UP000886501">
    <property type="component" value="Unassembled WGS sequence"/>
</dbReference>
<reference evidence="1" key="1">
    <citation type="submission" date="2019-10" db="EMBL/GenBank/DDBJ databases">
        <authorList>
            <consortium name="DOE Joint Genome Institute"/>
            <person name="Kuo A."/>
            <person name="Miyauchi S."/>
            <person name="Kiss E."/>
            <person name="Drula E."/>
            <person name="Kohler A."/>
            <person name="Sanchez-Garcia M."/>
            <person name="Andreopoulos B."/>
            <person name="Barry K.W."/>
            <person name="Bonito G."/>
            <person name="Buee M."/>
            <person name="Carver A."/>
            <person name="Chen C."/>
            <person name="Cichocki N."/>
            <person name="Clum A."/>
            <person name="Culley D."/>
            <person name="Crous P.W."/>
            <person name="Fauchery L."/>
            <person name="Girlanda M."/>
            <person name="Hayes R."/>
            <person name="Keri Z."/>
            <person name="Labutti K."/>
            <person name="Lipzen A."/>
            <person name="Lombard V."/>
            <person name="Magnuson J."/>
            <person name="Maillard F."/>
            <person name="Morin E."/>
            <person name="Murat C."/>
            <person name="Nolan M."/>
            <person name="Ohm R."/>
            <person name="Pangilinan J."/>
            <person name="Pereira M."/>
            <person name="Perotto S."/>
            <person name="Peter M."/>
            <person name="Riley R."/>
            <person name="Sitrit Y."/>
            <person name="Stielow B."/>
            <person name="Szollosi G."/>
            <person name="Zifcakova L."/>
            <person name="Stursova M."/>
            <person name="Spatafora J.W."/>
            <person name="Tedersoo L."/>
            <person name="Vaario L.-M."/>
            <person name="Yamada A."/>
            <person name="Yan M."/>
            <person name="Wang P."/>
            <person name="Xu J."/>
            <person name="Bruns T."/>
            <person name="Baldrian P."/>
            <person name="Vilgalys R."/>
            <person name="Henrissat B."/>
            <person name="Grigoriev I.V."/>
            <person name="Hibbett D."/>
            <person name="Nagy L.G."/>
            <person name="Martin F.M."/>
        </authorList>
    </citation>
    <scope>NUCLEOTIDE SEQUENCE</scope>
    <source>
        <strain evidence="1">P2</strain>
    </source>
</reference>
<accession>A0ACB6ZYH8</accession>